<sequence length="345" mass="38677">MANLPGHGLPGPPPPNSLPAFLVPDSSSKLPIDFLTNSPVDSATSDDDGATDPTRHRDFADTDESANEHFLAEEQEDLNRFLELCSKEMQKWPGKFQIAEDILKAETAITNKPEETIASEEERFLKHMRTACHRHGVSFPKDMMVEVYQKARVVARNPKIAGATLAEMKALCAFLDPISSFYYAETRGKMFGSDLWSSDPDQNRKRYAPWTFAWSPVIERLGDQNRIIGGTRIPSTIHDLIGKVYLWLILSCDRFSGRLRVIRVISKHGVGGVEALRKGEQHRSYARLNILGSATESDPPLTYGPFKVRPIAAKYPRMDKDSMLDLMVDNRSLSDLWCCTGLKVP</sequence>
<gene>
    <name evidence="2" type="ORF">CLAFUR5_02327</name>
</gene>
<evidence type="ECO:0000313" key="3">
    <source>
        <dbReference type="Proteomes" id="UP000756132"/>
    </source>
</evidence>
<dbReference type="RefSeq" id="XP_047758068.1">
    <property type="nucleotide sequence ID" value="XM_047901475.1"/>
</dbReference>
<dbReference type="KEGG" id="ffu:CLAFUR5_02327"/>
<proteinExistence type="predicted"/>
<dbReference type="EMBL" id="CP090164">
    <property type="protein sequence ID" value="UJO13702.1"/>
    <property type="molecule type" value="Genomic_DNA"/>
</dbReference>
<dbReference type="GeneID" id="71982205"/>
<dbReference type="Proteomes" id="UP000756132">
    <property type="component" value="Chromosome 2"/>
</dbReference>
<reference evidence="2" key="2">
    <citation type="journal article" date="2022" name="Microb. Genom.">
        <title>A chromosome-scale genome assembly of the tomato pathogen Cladosporium fulvum reveals a compartmentalized genome architecture and the presence of a dispensable chromosome.</title>
        <authorList>
            <person name="Zaccaron A.Z."/>
            <person name="Chen L.H."/>
            <person name="Samaras A."/>
            <person name="Stergiopoulos I."/>
        </authorList>
    </citation>
    <scope>NUCLEOTIDE SEQUENCE</scope>
    <source>
        <strain evidence="2">Race5_Kim</strain>
    </source>
</reference>
<feature type="compositionally biased region" description="Polar residues" evidence="1">
    <location>
        <begin position="25"/>
        <end position="40"/>
    </location>
</feature>
<evidence type="ECO:0000256" key="1">
    <source>
        <dbReference type="SAM" id="MobiDB-lite"/>
    </source>
</evidence>
<protein>
    <submittedName>
        <fullName evidence="2">Uncharacterized protein</fullName>
    </submittedName>
</protein>
<accession>A0A9Q8LA71</accession>
<name>A0A9Q8LA71_PASFU</name>
<dbReference type="AlphaFoldDB" id="A0A9Q8LA71"/>
<evidence type="ECO:0000313" key="2">
    <source>
        <dbReference type="EMBL" id="UJO13702.1"/>
    </source>
</evidence>
<reference evidence="2" key="1">
    <citation type="submission" date="2021-12" db="EMBL/GenBank/DDBJ databases">
        <authorList>
            <person name="Zaccaron A."/>
            <person name="Stergiopoulos I."/>
        </authorList>
    </citation>
    <scope>NUCLEOTIDE SEQUENCE</scope>
    <source>
        <strain evidence="2">Race5_Kim</strain>
    </source>
</reference>
<organism evidence="2 3">
    <name type="scientific">Passalora fulva</name>
    <name type="common">Tomato leaf mold</name>
    <name type="synonym">Cladosporium fulvum</name>
    <dbReference type="NCBI Taxonomy" id="5499"/>
    <lineage>
        <taxon>Eukaryota</taxon>
        <taxon>Fungi</taxon>
        <taxon>Dikarya</taxon>
        <taxon>Ascomycota</taxon>
        <taxon>Pezizomycotina</taxon>
        <taxon>Dothideomycetes</taxon>
        <taxon>Dothideomycetidae</taxon>
        <taxon>Mycosphaerellales</taxon>
        <taxon>Mycosphaerellaceae</taxon>
        <taxon>Fulvia</taxon>
    </lineage>
</organism>
<feature type="region of interest" description="Disordered" evidence="1">
    <location>
        <begin position="1"/>
        <end position="61"/>
    </location>
</feature>
<keyword evidence="3" id="KW-1185">Reference proteome</keyword>